<dbReference type="EMBL" id="CAHIKZ030000215">
    <property type="protein sequence ID" value="CAE1160859.1"/>
    <property type="molecule type" value="Genomic_DNA"/>
</dbReference>
<dbReference type="InterPro" id="IPR029058">
    <property type="entry name" value="AB_hydrolase_fold"/>
</dbReference>
<dbReference type="GO" id="GO:0005737">
    <property type="term" value="C:cytoplasm"/>
    <property type="evidence" value="ECO:0007669"/>
    <property type="project" value="TreeGrafter"/>
</dbReference>
<protein>
    <recommendedName>
        <fullName evidence="2">palmitoyl-protein hydrolase</fullName>
        <ecNumber evidence="2">3.1.2.22</ecNumber>
    </recommendedName>
</protein>
<dbReference type="GO" id="GO:0052689">
    <property type="term" value="F:carboxylic ester hydrolase activity"/>
    <property type="evidence" value="ECO:0007669"/>
    <property type="project" value="TreeGrafter"/>
</dbReference>
<dbReference type="EC" id="3.1.2.22" evidence="2"/>
<dbReference type="Pfam" id="PF02230">
    <property type="entry name" value="Abhydrolase_2"/>
    <property type="match status" value="1"/>
</dbReference>
<comment type="caution">
    <text evidence="5">The sequence shown here is derived from an EMBL/GenBank/DDBJ whole genome shotgun (WGS) entry which is preliminary data.</text>
</comment>
<gene>
    <name evidence="5" type="ORF">SPHA_6590</name>
</gene>
<evidence type="ECO:0000256" key="1">
    <source>
        <dbReference type="ARBA" id="ARBA00006499"/>
    </source>
</evidence>
<name>A0A812AY96_ACAPH</name>
<dbReference type="PANTHER" id="PTHR10655:SF17">
    <property type="entry name" value="LYSOPHOSPHOLIPASE-LIKE PROTEIN 1"/>
    <property type="match status" value="1"/>
</dbReference>
<proteinExistence type="inferred from homology"/>
<reference evidence="5" key="1">
    <citation type="submission" date="2021-01" db="EMBL/GenBank/DDBJ databases">
        <authorList>
            <person name="Li R."/>
            <person name="Bekaert M."/>
        </authorList>
    </citation>
    <scope>NUCLEOTIDE SEQUENCE</scope>
    <source>
        <strain evidence="5">Farmed</strain>
    </source>
</reference>
<dbReference type="Gene3D" id="3.40.50.1820">
    <property type="entry name" value="alpha/beta hydrolase"/>
    <property type="match status" value="1"/>
</dbReference>
<evidence type="ECO:0000256" key="2">
    <source>
        <dbReference type="ARBA" id="ARBA00012423"/>
    </source>
</evidence>
<comment type="similarity">
    <text evidence="1">Belongs to the AB hydrolase superfamily. AB hydrolase 2 family.</text>
</comment>
<dbReference type="PANTHER" id="PTHR10655">
    <property type="entry name" value="LYSOPHOSPHOLIPASE-RELATED"/>
    <property type="match status" value="1"/>
</dbReference>
<dbReference type="OrthoDB" id="2418081at2759"/>
<feature type="domain" description="Phospholipase/carboxylesterase/thioesterase" evidence="4">
    <location>
        <begin position="18"/>
        <end position="162"/>
    </location>
</feature>
<dbReference type="SUPFAM" id="SSF53474">
    <property type="entry name" value="alpha/beta-Hydrolases"/>
    <property type="match status" value="1"/>
</dbReference>
<accession>A0A812AY96</accession>
<evidence type="ECO:0000313" key="5">
    <source>
        <dbReference type="EMBL" id="CAE1160859.1"/>
    </source>
</evidence>
<dbReference type="GO" id="GO:0008474">
    <property type="term" value="F:palmitoyl-(protein) hydrolase activity"/>
    <property type="evidence" value="ECO:0007669"/>
    <property type="project" value="UniProtKB-EC"/>
</dbReference>
<dbReference type="AlphaFoldDB" id="A0A812AY96"/>
<evidence type="ECO:0000256" key="3">
    <source>
        <dbReference type="ARBA" id="ARBA00022801"/>
    </source>
</evidence>
<keyword evidence="6" id="KW-1185">Reference proteome</keyword>
<organism evidence="5 6">
    <name type="scientific">Acanthosepion pharaonis</name>
    <name type="common">Pharaoh cuttlefish</name>
    <name type="synonym">Sepia pharaonis</name>
    <dbReference type="NCBI Taxonomy" id="158019"/>
    <lineage>
        <taxon>Eukaryota</taxon>
        <taxon>Metazoa</taxon>
        <taxon>Spiralia</taxon>
        <taxon>Lophotrochozoa</taxon>
        <taxon>Mollusca</taxon>
        <taxon>Cephalopoda</taxon>
        <taxon>Coleoidea</taxon>
        <taxon>Decapodiformes</taxon>
        <taxon>Sepiida</taxon>
        <taxon>Sepiina</taxon>
        <taxon>Sepiidae</taxon>
        <taxon>Acanthosepion</taxon>
    </lineage>
</organism>
<evidence type="ECO:0000313" key="6">
    <source>
        <dbReference type="Proteomes" id="UP000597762"/>
    </source>
</evidence>
<sequence>MAKMAAISSVVKLFNPQVVSQTGQTCTASIIFLHGSGDTGLGIKEWTKSVMGREIAFPHIRVIYPTAPMRPYTPMMGNPSTVWFDRKQISPFVPEDESVPDMCEKLSALIDQEVKNGIALNRIIVGGFSMGGCAALHIAYRYRPTIAGVFGLSCFLNENSDVYKH</sequence>
<evidence type="ECO:0000259" key="4">
    <source>
        <dbReference type="Pfam" id="PF02230"/>
    </source>
</evidence>
<keyword evidence="3" id="KW-0378">Hydrolase</keyword>
<dbReference type="InterPro" id="IPR050565">
    <property type="entry name" value="LYPA1-2/EST-like"/>
</dbReference>
<dbReference type="InterPro" id="IPR003140">
    <property type="entry name" value="PLipase/COase/thioEstase"/>
</dbReference>
<dbReference type="Proteomes" id="UP000597762">
    <property type="component" value="Unassembled WGS sequence"/>
</dbReference>